<dbReference type="SUPFAM" id="SSF57997">
    <property type="entry name" value="Tropomyosin"/>
    <property type="match status" value="1"/>
</dbReference>
<protein>
    <submittedName>
        <fullName evidence="3">Uncharacterized protein</fullName>
    </submittedName>
</protein>
<accession>A0ABY6KUG9</accession>
<keyword evidence="4" id="KW-1185">Reference proteome</keyword>
<dbReference type="Gene3D" id="1.20.5.340">
    <property type="match status" value="1"/>
</dbReference>
<evidence type="ECO:0000256" key="1">
    <source>
        <dbReference type="SAM" id="Coils"/>
    </source>
</evidence>
<sequence>MGGFINDEPGPSNILYHYSKDSRGGGPCSSRRKIQQIENELDQVQEQLAQANNKLEEKDKALQNVSTSSF</sequence>
<evidence type="ECO:0000313" key="3">
    <source>
        <dbReference type="EMBL" id="UYV72506.1"/>
    </source>
</evidence>
<reference evidence="3 4" key="1">
    <citation type="submission" date="2022-01" db="EMBL/GenBank/DDBJ databases">
        <title>A chromosomal length assembly of Cordylochernes scorpioides.</title>
        <authorList>
            <person name="Zeh D."/>
            <person name="Zeh J."/>
        </authorList>
    </citation>
    <scope>NUCLEOTIDE SEQUENCE [LARGE SCALE GENOMIC DNA]</scope>
    <source>
        <strain evidence="3">IN4F17</strain>
        <tissue evidence="3">Whole Body</tissue>
    </source>
</reference>
<gene>
    <name evidence="3" type="ORF">LAZ67_9003443</name>
</gene>
<proteinExistence type="predicted"/>
<name>A0ABY6KUG9_9ARAC</name>
<keyword evidence="1" id="KW-0175">Coiled coil</keyword>
<evidence type="ECO:0000313" key="4">
    <source>
        <dbReference type="Proteomes" id="UP001235939"/>
    </source>
</evidence>
<organism evidence="3 4">
    <name type="scientific">Cordylochernes scorpioides</name>
    <dbReference type="NCBI Taxonomy" id="51811"/>
    <lineage>
        <taxon>Eukaryota</taxon>
        <taxon>Metazoa</taxon>
        <taxon>Ecdysozoa</taxon>
        <taxon>Arthropoda</taxon>
        <taxon>Chelicerata</taxon>
        <taxon>Arachnida</taxon>
        <taxon>Pseudoscorpiones</taxon>
        <taxon>Cheliferoidea</taxon>
        <taxon>Chernetidae</taxon>
        <taxon>Cordylochernes</taxon>
    </lineage>
</organism>
<evidence type="ECO:0000256" key="2">
    <source>
        <dbReference type="SAM" id="MobiDB-lite"/>
    </source>
</evidence>
<dbReference type="Proteomes" id="UP001235939">
    <property type="component" value="Chromosome 09"/>
</dbReference>
<dbReference type="EMBL" id="CP092871">
    <property type="protein sequence ID" value="UYV72506.1"/>
    <property type="molecule type" value="Genomic_DNA"/>
</dbReference>
<feature type="coiled-coil region" evidence="1">
    <location>
        <begin position="34"/>
        <end position="68"/>
    </location>
</feature>
<feature type="region of interest" description="Disordered" evidence="2">
    <location>
        <begin position="1"/>
        <end position="31"/>
    </location>
</feature>